<evidence type="ECO:0000256" key="5">
    <source>
        <dbReference type="ARBA" id="ARBA00022741"/>
    </source>
</evidence>
<evidence type="ECO:0000256" key="1">
    <source>
        <dbReference type="ARBA" id="ARBA00012513"/>
    </source>
</evidence>
<evidence type="ECO:0000259" key="13">
    <source>
        <dbReference type="PROSITE" id="PS50004"/>
    </source>
</evidence>
<keyword evidence="3" id="KW-0597">Phosphoprotein</keyword>
<dbReference type="SUPFAM" id="SSF56112">
    <property type="entry name" value="Protein kinase-like (PK-like)"/>
    <property type="match status" value="1"/>
</dbReference>
<dbReference type="GO" id="GO:0032880">
    <property type="term" value="P:regulation of protein localization"/>
    <property type="evidence" value="ECO:0007669"/>
    <property type="project" value="EnsemblFungi"/>
</dbReference>
<feature type="compositionally biased region" description="Polar residues" evidence="12">
    <location>
        <begin position="84"/>
        <end position="100"/>
    </location>
</feature>
<dbReference type="InterPro" id="IPR000719">
    <property type="entry name" value="Prot_kinase_dom"/>
</dbReference>
<dbReference type="AlphaFoldDB" id="A0A1E4U353"/>
<dbReference type="InterPro" id="IPR008271">
    <property type="entry name" value="Ser/Thr_kinase_AS"/>
</dbReference>
<dbReference type="PROSITE" id="PS00108">
    <property type="entry name" value="PROTEIN_KINASE_ST"/>
    <property type="match status" value="1"/>
</dbReference>
<comment type="catalytic activity">
    <reaction evidence="8">
        <text>L-threonyl-[protein] + ATP = O-phospho-L-threonyl-[protein] + ADP + H(+)</text>
        <dbReference type="Rhea" id="RHEA:46608"/>
        <dbReference type="Rhea" id="RHEA-COMP:11060"/>
        <dbReference type="Rhea" id="RHEA-COMP:11605"/>
        <dbReference type="ChEBI" id="CHEBI:15378"/>
        <dbReference type="ChEBI" id="CHEBI:30013"/>
        <dbReference type="ChEBI" id="CHEBI:30616"/>
        <dbReference type="ChEBI" id="CHEBI:61977"/>
        <dbReference type="ChEBI" id="CHEBI:456216"/>
        <dbReference type="EC" id="2.7.11.1"/>
    </reaction>
</comment>
<evidence type="ECO:0000256" key="11">
    <source>
        <dbReference type="PROSITE-ProRule" id="PRU10141"/>
    </source>
</evidence>
<dbReference type="Pfam" id="PF00433">
    <property type="entry name" value="Pkinase_C"/>
    <property type="match status" value="1"/>
</dbReference>
<dbReference type="GO" id="GO:1904828">
    <property type="term" value="P:positive regulation of hydrogen sulfide biosynthetic process"/>
    <property type="evidence" value="ECO:0007669"/>
    <property type="project" value="EnsemblFungi"/>
</dbReference>
<protein>
    <recommendedName>
        <fullName evidence="10">Serine/threonine-protein kinase SCH9</fullName>
        <ecNumber evidence="1">2.7.11.1</ecNumber>
    </recommendedName>
</protein>
<accession>A0A1E4U353</accession>
<dbReference type="EMBL" id="KV454011">
    <property type="protein sequence ID" value="ODV98436.1"/>
    <property type="molecule type" value="Genomic_DNA"/>
</dbReference>
<dbReference type="PROSITE" id="PS50011">
    <property type="entry name" value="PROTEIN_KINASE_DOM"/>
    <property type="match status" value="1"/>
</dbReference>
<dbReference type="Proteomes" id="UP000094236">
    <property type="component" value="Unassembled WGS sequence"/>
</dbReference>
<feature type="region of interest" description="Disordered" evidence="12">
    <location>
        <begin position="140"/>
        <end position="174"/>
    </location>
</feature>
<keyword evidence="7 11" id="KW-0067">ATP-binding</keyword>
<dbReference type="SUPFAM" id="SSF49562">
    <property type="entry name" value="C2 domain (Calcium/lipid-binding domain, CaLB)"/>
    <property type="match status" value="1"/>
</dbReference>
<dbReference type="SMART" id="SM00220">
    <property type="entry name" value="S_TKc"/>
    <property type="match status" value="1"/>
</dbReference>
<dbReference type="GO" id="GO:0034599">
    <property type="term" value="P:cellular response to oxidative stress"/>
    <property type="evidence" value="ECO:0007669"/>
    <property type="project" value="EnsemblFungi"/>
</dbReference>
<dbReference type="GO" id="GO:0045943">
    <property type="term" value="P:positive regulation of transcription by RNA polymerase I"/>
    <property type="evidence" value="ECO:0007669"/>
    <property type="project" value="EnsemblFungi"/>
</dbReference>
<comment type="catalytic activity">
    <reaction evidence="9">
        <text>L-seryl-[protein] + ATP = O-phospho-L-seryl-[protein] + ADP + H(+)</text>
        <dbReference type="Rhea" id="RHEA:17989"/>
        <dbReference type="Rhea" id="RHEA-COMP:9863"/>
        <dbReference type="Rhea" id="RHEA-COMP:11604"/>
        <dbReference type="ChEBI" id="CHEBI:15378"/>
        <dbReference type="ChEBI" id="CHEBI:29999"/>
        <dbReference type="ChEBI" id="CHEBI:30616"/>
        <dbReference type="ChEBI" id="CHEBI:83421"/>
        <dbReference type="ChEBI" id="CHEBI:456216"/>
        <dbReference type="EC" id="2.7.11.1"/>
    </reaction>
</comment>
<dbReference type="PROSITE" id="PS50004">
    <property type="entry name" value="C2"/>
    <property type="match status" value="1"/>
</dbReference>
<dbReference type="GO" id="GO:0004674">
    <property type="term" value="F:protein serine/threonine kinase activity"/>
    <property type="evidence" value="ECO:0007669"/>
    <property type="project" value="UniProtKB-KW"/>
</dbReference>
<dbReference type="InterPro" id="IPR017441">
    <property type="entry name" value="Protein_kinase_ATP_BS"/>
</dbReference>
<feature type="domain" description="AGC-kinase C-terminal" evidence="15">
    <location>
        <begin position="636"/>
        <end position="711"/>
    </location>
</feature>
<evidence type="ECO:0000256" key="7">
    <source>
        <dbReference type="ARBA" id="ARBA00022840"/>
    </source>
</evidence>
<dbReference type="GO" id="GO:0000785">
    <property type="term" value="C:chromatin"/>
    <property type="evidence" value="ECO:0007669"/>
    <property type="project" value="EnsemblFungi"/>
</dbReference>
<evidence type="ECO:0000259" key="14">
    <source>
        <dbReference type="PROSITE" id="PS50011"/>
    </source>
</evidence>
<dbReference type="GO" id="GO:0005634">
    <property type="term" value="C:nucleus"/>
    <property type="evidence" value="ECO:0007669"/>
    <property type="project" value="EnsemblFungi"/>
</dbReference>
<feature type="compositionally biased region" description="Acidic residues" evidence="12">
    <location>
        <begin position="746"/>
        <end position="770"/>
    </location>
</feature>
<dbReference type="SMART" id="SM00239">
    <property type="entry name" value="C2"/>
    <property type="match status" value="1"/>
</dbReference>
<gene>
    <name evidence="16" type="ORF">PACTADRAFT_48202</name>
</gene>
<evidence type="ECO:0000256" key="10">
    <source>
        <dbReference type="ARBA" id="ARBA00074478"/>
    </source>
</evidence>
<dbReference type="STRING" id="669874.A0A1E4U353"/>
<evidence type="ECO:0000313" key="16">
    <source>
        <dbReference type="EMBL" id="ODV98436.1"/>
    </source>
</evidence>
<dbReference type="InterPro" id="IPR011009">
    <property type="entry name" value="Kinase-like_dom_sf"/>
</dbReference>
<evidence type="ECO:0000313" key="17">
    <source>
        <dbReference type="Proteomes" id="UP000094236"/>
    </source>
</evidence>
<evidence type="ECO:0000256" key="3">
    <source>
        <dbReference type="ARBA" id="ARBA00022553"/>
    </source>
</evidence>
<feature type="binding site" evidence="11">
    <location>
        <position position="413"/>
    </location>
    <ligand>
        <name>ATP</name>
        <dbReference type="ChEBI" id="CHEBI:30616"/>
    </ligand>
</feature>
<evidence type="ECO:0000256" key="8">
    <source>
        <dbReference type="ARBA" id="ARBA00047899"/>
    </source>
</evidence>
<evidence type="ECO:0000256" key="6">
    <source>
        <dbReference type="ARBA" id="ARBA00022777"/>
    </source>
</evidence>
<dbReference type="PROSITE" id="PS00107">
    <property type="entry name" value="PROTEIN_KINASE_ATP"/>
    <property type="match status" value="1"/>
</dbReference>
<dbReference type="PANTHER" id="PTHR24351">
    <property type="entry name" value="RIBOSOMAL PROTEIN S6 KINASE"/>
    <property type="match status" value="1"/>
</dbReference>
<dbReference type="FunFam" id="3.30.200.20:FF:000116">
    <property type="entry name" value="Non-specific serine/threonine protein kinase"/>
    <property type="match status" value="1"/>
</dbReference>
<dbReference type="Gene3D" id="1.10.510.10">
    <property type="entry name" value="Transferase(Phosphotransferase) domain 1"/>
    <property type="match status" value="1"/>
</dbReference>
<evidence type="ECO:0000259" key="15">
    <source>
        <dbReference type="PROSITE" id="PS51285"/>
    </source>
</evidence>
<dbReference type="InterPro" id="IPR000008">
    <property type="entry name" value="C2_dom"/>
</dbReference>
<dbReference type="Gene3D" id="3.30.200.20">
    <property type="entry name" value="Phosphorylase Kinase, domain 1"/>
    <property type="match status" value="1"/>
</dbReference>
<dbReference type="Pfam" id="PF00168">
    <property type="entry name" value="C2"/>
    <property type="match status" value="2"/>
</dbReference>
<dbReference type="GO" id="GO:0045945">
    <property type="term" value="P:positive regulation of transcription by RNA polymerase III"/>
    <property type="evidence" value="ECO:0007669"/>
    <property type="project" value="EnsemblFungi"/>
</dbReference>
<dbReference type="Pfam" id="PF00069">
    <property type="entry name" value="Pkinase"/>
    <property type="match status" value="1"/>
</dbReference>
<evidence type="ECO:0000256" key="9">
    <source>
        <dbReference type="ARBA" id="ARBA00048679"/>
    </source>
</evidence>
<dbReference type="SMART" id="SM00133">
    <property type="entry name" value="S_TK_X"/>
    <property type="match status" value="1"/>
</dbReference>
<dbReference type="GO" id="GO:0060963">
    <property type="term" value="P:positive regulation of ribosomal protein gene transcription by RNA polymerase II"/>
    <property type="evidence" value="ECO:0007669"/>
    <property type="project" value="EnsemblFungi"/>
</dbReference>
<feature type="region of interest" description="Disordered" evidence="12">
    <location>
        <begin position="740"/>
        <end position="770"/>
    </location>
</feature>
<dbReference type="GO" id="GO:1901494">
    <property type="term" value="P:regulation of cysteine metabolic process"/>
    <property type="evidence" value="ECO:0007669"/>
    <property type="project" value="EnsemblFungi"/>
</dbReference>
<feature type="compositionally biased region" description="Polar residues" evidence="12">
    <location>
        <begin position="14"/>
        <end position="28"/>
    </location>
</feature>
<evidence type="ECO:0000256" key="12">
    <source>
        <dbReference type="SAM" id="MobiDB-lite"/>
    </source>
</evidence>
<feature type="compositionally biased region" description="Low complexity" evidence="12">
    <location>
        <begin position="73"/>
        <end position="83"/>
    </location>
</feature>
<dbReference type="GO" id="GO:0090153">
    <property type="term" value="P:regulation of sphingolipid biosynthetic process"/>
    <property type="evidence" value="ECO:0007669"/>
    <property type="project" value="EnsemblFungi"/>
</dbReference>
<feature type="compositionally biased region" description="Low complexity" evidence="12">
    <location>
        <begin position="29"/>
        <end position="55"/>
    </location>
</feature>
<keyword evidence="6" id="KW-0418">Kinase</keyword>
<dbReference type="InterPro" id="IPR035892">
    <property type="entry name" value="C2_domain_sf"/>
</dbReference>
<dbReference type="GO" id="GO:0000329">
    <property type="term" value="C:fungal-type vacuole membrane"/>
    <property type="evidence" value="ECO:0007669"/>
    <property type="project" value="EnsemblFungi"/>
</dbReference>
<evidence type="ECO:0000256" key="4">
    <source>
        <dbReference type="ARBA" id="ARBA00022679"/>
    </source>
</evidence>
<reference evidence="17" key="1">
    <citation type="submission" date="2016-05" db="EMBL/GenBank/DDBJ databases">
        <title>Comparative genomics of biotechnologically important yeasts.</title>
        <authorList>
            <consortium name="DOE Joint Genome Institute"/>
            <person name="Riley R."/>
            <person name="Haridas S."/>
            <person name="Wolfe K.H."/>
            <person name="Lopes M.R."/>
            <person name="Hittinger C.T."/>
            <person name="Goker M."/>
            <person name="Salamov A."/>
            <person name="Wisecaver J."/>
            <person name="Long T.M."/>
            <person name="Aerts A.L."/>
            <person name="Barry K."/>
            <person name="Choi C."/>
            <person name="Clum A."/>
            <person name="Coughlan A.Y."/>
            <person name="Deshpande S."/>
            <person name="Douglass A.P."/>
            <person name="Hanson S.J."/>
            <person name="Klenk H.-P."/>
            <person name="Labutti K."/>
            <person name="Lapidus A."/>
            <person name="Lindquist E."/>
            <person name="Lipzen A."/>
            <person name="Meier-Kolthoff J.P."/>
            <person name="Ohm R.A."/>
            <person name="Otillar R.P."/>
            <person name="Pangilinan J."/>
            <person name="Peng Y."/>
            <person name="Rokas A."/>
            <person name="Rosa C.A."/>
            <person name="Scheuner C."/>
            <person name="Sibirny A.A."/>
            <person name="Slot J.C."/>
            <person name="Stielow J.B."/>
            <person name="Sun H."/>
            <person name="Kurtzman C.P."/>
            <person name="Blackwell M."/>
            <person name="Grigoriev I.V."/>
            <person name="Jeffries T.W."/>
        </authorList>
    </citation>
    <scope>NUCLEOTIDE SEQUENCE [LARGE SCALE GENOMIC DNA]</scope>
    <source>
        <strain evidence="17">NRRL Y-2460</strain>
    </source>
</reference>
<dbReference type="InterPro" id="IPR017892">
    <property type="entry name" value="Pkinase_C"/>
</dbReference>
<dbReference type="GO" id="GO:0030447">
    <property type="term" value="P:filamentous growth"/>
    <property type="evidence" value="ECO:0007669"/>
    <property type="project" value="UniProtKB-ARBA"/>
</dbReference>
<dbReference type="PROSITE" id="PS51285">
    <property type="entry name" value="AGC_KINASE_CTER"/>
    <property type="match status" value="1"/>
</dbReference>
<sequence length="784" mass="87688">MAEFAKFFHFGGFKQNNSQTGEEQNGTDQQQQQQQPAPPQQQQQQHQQQQLQEQQEAGDPPSYAPEKSNTPVSKSKSSSMSSSGAHSTATNMSNFPPNIVKQTSTPTIALSSNQFAYGTTSTASTSEAFINKNVGLGGNNSNLSSGGAGGNAAQSQSHQHQQAAPQVHQQQQQQQQILKEATRAMNAIADDSQPATSIPRGKLRVTIVEAHGLHVHKNRRSLPYAVCTFESSEFITHGPESVGTTAAVPNTDLTHLEKNKNSKPIYQRQSSTQTFGKFQIKQGFNPISPTWHHQTIFDVVGAKSELDVSVYDSECDDAFLGHVRIVPQTIEDNSTNEQWIELKGRVPGERVTGKIRVKWEYFATVKRHYGPEDFEVLRLLGKGTFGQVFQVRKKDTSRIYAMKVLSKKLIVRKKEIAHTIGERNILVRTSTAASSFIVGLKFSFQTPQDLYLVTDYMSGGELFWHLQKEGRFTEDRAKFYIAELVLALEHLHDNDIVYRDLKPENILLDANGHTALCDFGLSKANLSSDGTTNTFCGTTEYLAPEVLLDESGYTKMVDFWSLGVLIFEMCCGWSPFYADNTQQMYKNIAFGKVRFPKEVLSPEGRSFVKGLLNRNPNHRLGAINDARELRAHPFFQDIDWELLKAKKIPPPFKPHLTSETDTSNFDPEFTNTSTSVINKQFHLASTPLSPAIQANFNGFTYVDESTMFDHFGSGNVNNNNTLNNRNIKNSLKVSESLVLSDPNLPPDEDVIDDHDNYAEEDDDKMDLDDDNHIDDEFVNGRFDL</sequence>
<dbReference type="Gene3D" id="2.60.40.150">
    <property type="entry name" value="C2 domain"/>
    <property type="match status" value="1"/>
</dbReference>
<dbReference type="InterPro" id="IPR000961">
    <property type="entry name" value="AGC-kinase_C"/>
</dbReference>
<dbReference type="CDD" id="cd11651">
    <property type="entry name" value="YPK1_N_like"/>
    <property type="match status" value="1"/>
</dbReference>
<keyword evidence="2" id="KW-0723">Serine/threonine-protein kinase</keyword>
<dbReference type="GO" id="GO:0005524">
    <property type="term" value="F:ATP binding"/>
    <property type="evidence" value="ECO:0007669"/>
    <property type="project" value="UniProtKB-UniRule"/>
</dbReference>
<dbReference type="EC" id="2.7.11.1" evidence="1"/>
<organism evidence="16 17">
    <name type="scientific">Pachysolen tannophilus NRRL Y-2460</name>
    <dbReference type="NCBI Taxonomy" id="669874"/>
    <lineage>
        <taxon>Eukaryota</taxon>
        <taxon>Fungi</taxon>
        <taxon>Dikarya</taxon>
        <taxon>Ascomycota</taxon>
        <taxon>Saccharomycotina</taxon>
        <taxon>Pichiomycetes</taxon>
        <taxon>Pachysolenaceae</taxon>
        <taxon>Pachysolen</taxon>
    </lineage>
</organism>
<feature type="domain" description="C2" evidence="13">
    <location>
        <begin position="184"/>
        <end position="340"/>
    </location>
</feature>
<feature type="region of interest" description="Disordered" evidence="12">
    <location>
        <begin position="1"/>
        <end position="100"/>
    </location>
</feature>
<dbReference type="OrthoDB" id="63267at2759"/>
<proteinExistence type="predicted"/>
<keyword evidence="5 11" id="KW-0547">Nucleotide-binding</keyword>
<dbReference type="GO" id="GO:0106310">
    <property type="term" value="F:protein serine kinase activity"/>
    <property type="evidence" value="ECO:0007669"/>
    <property type="project" value="RHEA"/>
</dbReference>
<dbReference type="FunFam" id="1.10.510.10:FF:000008">
    <property type="entry name" value="Non-specific serine/threonine protein kinase"/>
    <property type="match status" value="1"/>
</dbReference>
<evidence type="ECO:0000256" key="2">
    <source>
        <dbReference type="ARBA" id="ARBA00022527"/>
    </source>
</evidence>
<dbReference type="GO" id="GO:0047484">
    <property type="term" value="P:regulation of response to osmotic stress"/>
    <property type="evidence" value="ECO:0007669"/>
    <property type="project" value="EnsemblFungi"/>
</dbReference>
<name>A0A1E4U353_PACTA</name>
<keyword evidence="17" id="KW-1185">Reference proteome</keyword>
<keyword evidence="4" id="KW-0808">Transferase</keyword>
<feature type="domain" description="Protein kinase" evidence="14">
    <location>
        <begin position="374"/>
        <end position="635"/>
    </location>
</feature>